<dbReference type="AlphaFoldDB" id="A0A4S3PWE3"/>
<feature type="domain" description="Periplasmic binding protein" evidence="5">
    <location>
        <begin position="49"/>
        <end position="303"/>
    </location>
</feature>
<dbReference type="Gene3D" id="3.40.50.2300">
    <property type="match status" value="2"/>
</dbReference>
<dbReference type="Proteomes" id="UP000306477">
    <property type="component" value="Unassembled WGS sequence"/>
</dbReference>
<dbReference type="GO" id="GO:0030313">
    <property type="term" value="C:cell envelope"/>
    <property type="evidence" value="ECO:0007669"/>
    <property type="project" value="UniProtKB-SubCell"/>
</dbReference>
<keyword evidence="3" id="KW-0732">Signal</keyword>
<keyword evidence="4" id="KW-0472">Membrane</keyword>
<comment type="subcellular location">
    <subcellularLocation>
        <location evidence="1">Cell envelope</location>
    </subcellularLocation>
</comment>
<evidence type="ECO:0000256" key="1">
    <source>
        <dbReference type="ARBA" id="ARBA00004196"/>
    </source>
</evidence>
<dbReference type="EMBL" id="SLUB01000007">
    <property type="protein sequence ID" value="THE13766.1"/>
    <property type="molecule type" value="Genomic_DNA"/>
</dbReference>
<feature type="transmembrane region" description="Helical" evidence="4">
    <location>
        <begin position="7"/>
        <end position="28"/>
    </location>
</feature>
<dbReference type="PANTHER" id="PTHR46847:SF1">
    <property type="entry name" value="D-ALLOSE-BINDING PERIPLASMIC PROTEIN-RELATED"/>
    <property type="match status" value="1"/>
</dbReference>
<keyword evidence="4" id="KW-1133">Transmembrane helix</keyword>
<dbReference type="Pfam" id="PF13407">
    <property type="entry name" value="Peripla_BP_4"/>
    <property type="match status" value="1"/>
</dbReference>
<dbReference type="RefSeq" id="WP_136378703.1">
    <property type="nucleotide sequence ID" value="NZ_SLUB01000007.1"/>
</dbReference>
<dbReference type="OrthoDB" id="6196975at2"/>
<gene>
    <name evidence="6" type="ORF">E1I69_06030</name>
</gene>
<name>A0A4S3PWE3_9BACI</name>
<protein>
    <submittedName>
        <fullName evidence="6">Sugar ABC transporter substrate-binding protein</fullName>
    </submittedName>
</protein>
<proteinExistence type="inferred from homology"/>
<reference evidence="6 7" key="1">
    <citation type="journal article" date="2019" name="Indoor Air">
        <title>Impacts of indoor surface finishes on bacterial viability.</title>
        <authorList>
            <person name="Hu J."/>
            <person name="Maamar S.B."/>
            <person name="Glawe A.J."/>
            <person name="Gottel N."/>
            <person name="Gilbert J.A."/>
            <person name="Hartmann E.M."/>
        </authorList>
    </citation>
    <scope>NUCLEOTIDE SEQUENCE [LARGE SCALE GENOMIC DNA]</scope>
    <source>
        <strain evidence="6 7">AF060A6</strain>
    </source>
</reference>
<comment type="caution">
    <text evidence="6">The sequence shown here is derived from an EMBL/GenBank/DDBJ whole genome shotgun (WGS) entry which is preliminary data.</text>
</comment>
<keyword evidence="4" id="KW-0812">Transmembrane</keyword>
<dbReference type="PANTHER" id="PTHR46847">
    <property type="entry name" value="D-ALLOSE-BINDING PERIPLASMIC PROTEIN-RELATED"/>
    <property type="match status" value="1"/>
</dbReference>
<accession>A0A4S3PWE3</accession>
<dbReference type="SUPFAM" id="SSF53822">
    <property type="entry name" value="Periplasmic binding protein-like I"/>
    <property type="match status" value="1"/>
</dbReference>
<dbReference type="InterPro" id="IPR025997">
    <property type="entry name" value="SBP_2_dom"/>
</dbReference>
<dbReference type="GO" id="GO:0030246">
    <property type="term" value="F:carbohydrate binding"/>
    <property type="evidence" value="ECO:0007669"/>
    <property type="project" value="UniProtKB-ARBA"/>
</dbReference>
<dbReference type="CDD" id="cd06314">
    <property type="entry name" value="PBP1_tmGBP"/>
    <property type="match status" value="1"/>
</dbReference>
<comment type="similarity">
    <text evidence="2">Belongs to the bacterial solute-binding protein 2 family.</text>
</comment>
<sequence>MSALSKSLYGIGVLLFLITFSLTCYYAYQIFHFGNTAAKATNEAPRYHFVLVPQELDNDYWRLVENGAKAAAKHFNVVLEYTGPKQANTEEHLKTLEMATASRVDGILTQGLQEDQFTPLINQIVEKGIPVITVDTDAATSKRFAYVGTDNYYSGFIAGQALIQDTGGKANVAIVTGHFYASHQQLRVQGFKDAIQQEKGIHIIAIEESNITRVRAAEAANKILKEHPEVTAFYGTSALDGIGIAQVVEHYQKQDQIYIIGFDTIEDTLHYMKKGTIDATVMQEPYQMGYRSVQMMIDLIEGRNVPDTVHTETRVIRSQDLPLDSKRIIRMDPS</sequence>
<evidence type="ECO:0000313" key="7">
    <source>
        <dbReference type="Proteomes" id="UP000306477"/>
    </source>
</evidence>
<evidence type="ECO:0000256" key="3">
    <source>
        <dbReference type="ARBA" id="ARBA00022729"/>
    </source>
</evidence>
<keyword evidence="7" id="KW-1185">Reference proteome</keyword>
<dbReference type="InterPro" id="IPR028082">
    <property type="entry name" value="Peripla_BP_I"/>
</dbReference>
<evidence type="ECO:0000256" key="4">
    <source>
        <dbReference type="SAM" id="Phobius"/>
    </source>
</evidence>
<evidence type="ECO:0000313" key="6">
    <source>
        <dbReference type="EMBL" id="THE13766.1"/>
    </source>
</evidence>
<evidence type="ECO:0000259" key="5">
    <source>
        <dbReference type="Pfam" id="PF13407"/>
    </source>
</evidence>
<organism evidence="6 7">
    <name type="scientific">Bacillus timonensis</name>
    <dbReference type="NCBI Taxonomy" id="1033734"/>
    <lineage>
        <taxon>Bacteria</taxon>
        <taxon>Bacillati</taxon>
        <taxon>Bacillota</taxon>
        <taxon>Bacilli</taxon>
        <taxon>Bacillales</taxon>
        <taxon>Bacillaceae</taxon>
        <taxon>Bacillus</taxon>
    </lineage>
</organism>
<evidence type="ECO:0000256" key="2">
    <source>
        <dbReference type="ARBA" id="ARBA00007639"/>
    </source>
</evidence>